<dbReference type="Proteomes" id="UP000035212">
    <property type="component" value="Chromosome"/>
</dbReference>
<dbReference type="Gene3D" id="3.90.1150.10">
    <property type="entry name" value="Aspartate Aminotransferase, domain 1"/>
    <property type="match status" value="1"/>
</dbReference>
<reference evidence="5" key="2">
    <citation type="submission" date="2015-03" db="EMBL/GenBank/DDBJ databases">
        <authorList>
            <person name="Deng P."/>
            <person name="Lu S."/>
        </authorList>
    </citation>
    <scope>NUCLEOTIDE SEQUENCE [LARGE SCALE GENOMIC DNA]</scope>
    <source>
        <strain evidence="5">UFB2</strain>
    </source>
</reference>
<evidence type="ECO:0000256" key="1">
    <source>
        <dbReference type="ARBA" id="ARBA00001933"/>
    </source>
</evidence>
<sequence>MKLNYQQSLKNFSEAFSLSKKETSKGKEYIPGGFSRRTFGYGPHAIFVDKGEAQYLHTIEGKKLLDLNNNFATNVLGHNHPAIIKAIQETLPNGFSFGNPTNHELDLAKLICERIDSVEQVKFFCSASEACLSAVRIARGYTARKKIAKFEGGYHGFSDDLAISAHPNPNNFPGPDTNPKALPDSDGIPAYKSDNIIVLTQNDFESCEKILRGNADEISCLIMELQTCAGGIVELDKNFVQKLRALTKELGILLIVDETITLRANFKGLQSEYQIKPDLTVLGKMIGGGLPIGAVGGSKEVFRVIEENQVMISGTHHGHPLACAAGIACLKAMDRKAYARLNEMAAKIKSELNTWAKESKYPFTVFGSFSVFAYAFTKELGQTINTHRDYWHKIDENSMSIYALEMATRGYYPVHRGQVGLTLPMTDEDVDGYIETTKDIIRLIYAKD</sequence>
<dbReference type="Gene3D" id="3.40.640.10">
    <property type="entry name" value="Type I PLP-dependent aspartate aminotransferase-like (Major domain)"/>
    <property type="match status" value="1"/>
</dbReference>
<dbReference type="InterPro" id="IPR015422">
    <property type="entry name" value="PyrdxlP-dep_Trfase_small"/>
</dbReference>
<dbReference type="PANTHER" id="PTHR43713">
    <property type="entry name" value="GLUTAMATE-1-SEMIALDEHYDE 2,1-AMINOMUTASE"/>
    <property type="match status" value="1"/>
</dbReference>
<keyword evidence="2 3" id="KW-0663">Pyridoxal phosphate</keyword>
<dbReference type="Pfam" id="PF00202">
    <property type="entry name" value="Aminotran_3"/>
    <property type="match status" value="1"/>
</dbReference>
<dbReference type="InterPro" id="IPR015424">
    <property type="entry name" value="PyrdxlP-dep_Trfase"/>
</dbReference>
<evidence type="ECO:0000256" key="3">
    <source>
        <dbReference type="RuleBase" id="RU003560"/>
    </source>
</evidence>
<dbReference type="InterPro" id="IPR005814">
    <property type="entry name" value="Aminotrans_3"/>
</dbReference>
<dbReference type="PANTHER" id="PTHR43713:SF3">
    <property type="entry name" value="GLUTAMATE-1-SEMIALDEHYDE 2,1-AMINOMUTASE 1, CHLOROPLASTIC-RELATED"/>
    <property type="match status" value="1"/>
</dbReference>
<protein>
    <submittedName>
        <fullName evidence="4">Glutamate-1-semialdehyde 2,1-aminomutase</fullName>
    </submittedName>
</protein>
<evidence type="ECO:0000313" key="4">
    <source>
        <dbReference type="EMBL" id="AKK01040.1"/>
    </source>
</evidence>
<dbReference type="CDD" id="cd00610">
    <property type="entry name" value="OAT_like"/>
    <property type="match status" value="1"/>
</dbReference>
<organism evidence="4 5">
    <name type="scientific">Pseudomonas chlororaphis</name>
    <dbReference type="NCBI Taxonomy" id="587753"/>
    <lineage>
        <taxon>Bacteria</taxon>
        <taxon>Pseudomonadati</taxon>
        <taxon>Pseudomonadota</taxon>
        <taxon>Gammaproteobacteria</taxon>
        <taxon>Pseudomonadales</taxon>
        <taxon>Pseudomonadaceae</taxon>
        <taxon>Pseudomonas</taxon>
    </lineage>
</organism>
<dbReference type="SUPFAM" id="SSF53383">
    <property type="entry name" value="PLP-dependent transferases"/>
    <property type="match status" value="1"/>
</dbReference>
<proteinExistence type="inferred from homology"/>
<dbReference type="GO" id="GO:0008483">
    <property type="term" value="F:transaminase activity"/>
    <property type="evidence" value="ECO:0007669"/>
    <property type="project" value="InterPro"/>
</dbReference>
<reference evidence="4 5" key="1">
    <citation type="journal article" date="2015" name="Stand. Genomic Sci.">
        <title>Complete genome of Pseudomonas chlororaphis strain UFB2, a soil bacterium with antibacterial activity against bacterial canker pathogen of tomato.</title>
        <authorList>
            <person name="Deng P."/>
            <person name="Wang X."/>
            <person name="Baird S.M."/>
            <person name="Lu S.E."/>
        </authorList>
    </citation>
    <scope>NUCLEOTIDE SEQUENCE [LARGE SCALE GENOMIC DNA]</scope>
    <source>
        <strain evidence="4 5">UFB2</strain>
    </source>
</reference>
<gene>
    <name evidence="4" type="ORF">VM99_24355</name>
</gene>
<dbReference type="AlphaFoldDB" id="A0A0G3GKD4"/>
<evidence type="ECO:0000313" key="5">
    <source>
        <dbReference type="Proteomes" id="UP000035212"/>
    </source>
</evidence>
<comment type="similarity">
    <text evidence="3">Belongs to the class-III pyridoxal-phosphate-dependent aminotransferase family.</text>
</comment>
<dbReference type="PATRIC" id="fig|587753.11.peg.4995"/>
<accession>A0A0G3GKD4</accession>
<evidence type="ECO:0000256" key="2">
    <source>
        <dbReference type="ARBA" id="ARBA00022898"/>
    </source>
</evidence>
<dbReference type="EMBL" id="CP011020">
    <property type="protein sequence ID" value="AKK01040.1"/>
    <property type="molecule type" value="Genomic_DNA"/>
</dbReference>
<comment type="cofactor">
    <cofactor evidence="1">
        <name>pyridoxal 5'-phosphate</name>
        <dbReference type="ChEBI" id="CHEBI:597326"/>
    </cofactor>
</comment>
<name>A0A0G3GKD4_9PSED</name>
<dbReference type="InterPro" id="IPR015421">
    <property type="entry name" value="PyrdxlP-dep_Trfase_major"/>
</dbReference>
<dbReference type="GO" id="GO:0030170">
    <property type="term" value="F:pyridoxal phosphate binding"/>
    <property type="evidence" value="ECO:0007669"/>
    <property type="project" value="InterPro"/>
</dbReference>